<feature type="transmembrane region" description="Helical" evidence="6">
    <location>
        <begin position="6"/>
        <end position="24"/>
    </location>
</feature>
<dbReference type="AlphaFoldDB" id="A0AA41X7P2"/>
<evidence type="ECO:0000313" key="7">
    <source>
        <dbReference type="EMBL" id="MCP8968179.1"/>
    </source>
</evidence>
<evidence type="ECO:0000256" key="3">
    <source>
        <dbReference type="ARBA" id="ARBA00022692"/>
    </source>
</evidence>
<evidence type="ECO:0000256" key="4">
    <source>
        <dbReference type="ARBA" id="ARBA00022989"/>
    </source>
</evidence>
<dbReference type="Pfam" id="PF04286">
    <property type="entry name" value="DUF445"/>
    <property type="match status" value="1"/>
</dbReference>
<dbReference type="InterPro" id="IPR007383">
    <property type="entry name" value="DUF445"/>
</dbReference>
<evidence type="ECO:0000256" key="5">
    <source>
        <dbReference type="ARBA" id="ARBA00023136"/>
    </source>
</evidence>
<comment type="similarity">
    <text evidence="2">Belongs to the UPF0754 family.</text>
</comment>
<proteinExistence type="inferred from homology"/>
<dbReference type="RefSeq" id="WP_254758098.1">
    <property type="nucleotide sequence ID" value="NZ_JANCLT010000003.1"/>
</dbReference>
<gene>
    <name evidence="7" type="ORF">NK662_06455</name>
</gene>
<keyword evidence="8" id="KW-1185">Reference proteome</keyword>
<comment type="subcellular location">
    <subcellularLocation>
        <location evidence="1">Cell membrane</location>
    </subcellularLocation>
</comment>
<dbReference type="InterPro" id="IPR016991">
    <property type="entry name" value="UCP032178"/>
</dbReference>
<evidence type="ECO:0000313" key="8">
    <source>
        <dbReference type="Proteomes" id="UP001156102"/>
    </source>
</evidence>
<keyword evidence="3 6" id="KW-0812">Transmembrane</keyword>
<reference evidence="7" key="1">
    <citation type="submission" date="2022-07" db="EMBL/GenBank/DDBJ databases">
        <authorList>
            <person name="Li W.-J."/>
            <person name="Deng Q.-Q."/>
        </authorList>
    </citation>
    <scope>NUCLEOTIDE SEQUENCE</scope>
    <source>
        <strain evidence="7">SYSU M60031</strain>
    </source>
</reference>
<dbReference type="PIRSF" id="PIRSF032178">
    <property type="entry name" value="UCP032178"/>
    <property type="match status" value="1"/>
</dbReference>
<evidence type="ECO:0000256" key="6">
    <source>
        <dbReference type="SAM" id="Phobius"/>
    </source>
</evidence>
<evidence type="ECO:0000256" key="2">
    <source>
        <dbReference type="ARBA" id="ARBA00008053"/>
    </source>
</evidence>
<keyword evidence="5 6" id="KW-0472">Membrane</keyword>
<accession>A0AA41X7P2</accession>
<dbReference type="GO" id="GO:0005886">
    <property type="term" value="C:plasma membrane"/>
    <property type="evidence" value="ECO:0007669"/>
    <property type="project" value="UniProtKB-SubCell"/>
</dbReference>
<feature type="transmembrane region" description="Helical" evidence="6">
    <location>
        <begin position="357"/>
        <end position="380"/>
    </location>
</feature>
<name>A0AA41X7P2_9BACI</name>
<comment type="caution">
    <text evidence="7">The sequence shown here is derived from an EMBL/GenBank/DDBJ whole genome shotgun (WGS) entry which is preliminary data.</text>
</comment>
<dbReference type="EMBL" id="JANCLT010000003">
    <property type="protein sequence ID" value="MCP8968179.1"/>
    <property type="molecule type" value="Genomic_DNA"/>
</dbReference>
<dbReference type="PANTHER" id="PTHR35791:SF1">
    <property type="entry name" value="UPF0754 MEMBRANE PROTEIN YHEB"/>
    <property type="match status" value="1"/>
</dbReference>
<dbReference type="Proteomes" id="UP001156102">
    <property type="component" value="Unassembled WGS sequence"/>
</dbReference>
<sequence length="381" mass="42611">MMRVNIWWNLLITTGLGAVIGGYTNHVAIQMLFRPHEPVYIGKYRVPFTPGLIPKRRDELARQMGRMVVEHLLTPEGIEKRLQNEAFRNEITQWAQTEAGKLLQTDRSVRELLAVAGATDVEGKGQAFVQGLVQNKLNEVFDTYGALSLAEALPADTKDKIGAWIPKAADMLVQKGIEYFESEAGKRRLSQMVDDFFASRGTLLNLVGMFLGNANLAERIQPEIIKFLRQGGAQKLLTEVIEKEWQALQERKIGEAEELLSRQTILDAILRSVNMEEAIGAMLDRPVRDFLAPYAGRVQTELTPSAVNRVFQWISSHLPTVMKRLHLSEIVEGEVATFSTERLEDLILSIMKSELKAITYLGALLGGLIGIVQGLVMQLMS</sequence>
<keyword evidence="4 6" id="KW-1133">Transmembrane helix</keyword>
<protein>
    <submittedName>
        <fullName evidence="7">DUF445 family protein</fullName>
    </submittedName>
</protein>
<organism evidence="7 8">
    <name type="scientific">Ectobacillus ponti</name>
    <dbReference type="NCBI Taxonomy" id="2961894"/>
    <lineage>
        <taxon>Bacteria</taxon>
        <taxon>Bacillati</taxon>
        <taxon>Bacillota</taxon>
        <taxon>Bacilli</taxon>
        <taxon>Bacillales</taxon>
        <taxon>Bacillaceae</taxon>
        <taxon>Ectobacillus</taxon>
    </lineage>
</organism>
<dbReference type="PANTHER" id="PTHR35791">
    <property type="entry name" value="UPF0754 MEMBRANE PROTEIN YHEB"/>
    <property type="match status" value="1"/>
</dbReference>
<evidence type="ECO:0000256" key="1">
    <source>
        <dbReference type="ARBA" id="ARBA00004236"/>
    </source>
</evidence>